<dbReference type="OrthoDB" id="769314at2"/>
<comment type="caution">
    <text evidence="1">The sequence shown here is derived from an EMBL/GenBank/DDBJ whole genome shotgun (WGS) entry which is preliminary data.</text>
</comment>
<protein>
    <submittedName>
        <fullName evidence="1">Uncharacterized protein</fullName>
    </submittedName>
</protein>
<organism evidence="1 2">
    <name type="scientific">Pedobacter metabolipauper</name>
    <dbReference type="NCBI Taxonomy" id="425513"/>
    <lineage>
        <taxon>Bacteria</taxon>
        <taxon>Pseudomonadati</taxon>
        <taxon>Bacteroidota</taxon>
        <taxon>Sphingobacteriia</taxon>
        <taxon>Sphingobacteriales</taxon>
        <taxon>Sphingobacteriaceae</taxon>
        <taxon>Pedobacter</taxon>
    </lineage>
</organism>
<dbReference type="EMBL" id="SNYC01000008">
    <property type="protein sequence ID" value="TDQ06550.1"/>
    <property type="molecule type" value="Genomic_DNA"/>
</dbReference>
<reference evidence="1 2" key="1">
    <citation type="submission" date="2019-03" db="EMBL/GenBank/DDBJ databases">
        <title>Genomic Encyclopedia of Archaeal and Bacterial Type Strains, Phase II (KMG-II): from individual species to whole genera.</title>
        <authorList>
            <person name="Goeker M."/>
        </authorList>
    </citation>
    <scope>NUCLEOTIDE SEQUENCE [LARGE SCALE GENOMIC DNA]</scope>
    <source>
        <strain evidence="1 2">DSM 19035</strain>
    </source>
</reference>
<accession>A0A4R6SQI0</accession>
<evidence type="ECO:0000313" key="1">
    <source>
        <dbReference type="EMBL" id="TDQ06550.1"/>
    </source>
</evidence>
<sequence length="100" mass="11379">MRHILTLSLVFFSLTQLARAERVEGYRLLTKQYCDKQQVSTSSASVNQGQPEDPRFPFFLSYSELTAIGVQPQQDVKRYCVSDHIIVDLTITDTPKNNSP</sequence>
<evidence type="ECO:0000313" key="2">
    <source>
        <dbReference type="Proteomes" id="UP000295620"/>
    </source>
</evidence>
<dbReference type="AlphaFoldDB" id="A0A4R6SQI0"/>
<dbReference type="RefSeq" id="WP_133578010.1">
    <property type="nucleotide sequence ID" value="NZ_SNYC01000008.1"/>
</dbReference>
<dbReference type="Proteomes" id="UP000295620">
    <property type="component" value="Unassembled WGS sequence"/>
</dbReference>
<proteinExistence type="predicted"/>
<name>A0A4R6SQI0_9SPHI</name>
<gene>
    <name evidence="1" type="ORF">ATK78_4206</name>
</gene>
<keyword evidence="2" id="KW-1185">Reference proteome</keyword>